<organism evidence="8 9">
    <name type="scientific">Striga asiatica</name>
    <name type="common">Asiatic witchweed</name>
    <name type="synonym">Buchnera asiatica</name>
    <dbReference type="NCBI Taxonomy" id="4170"/>
    <lineage>
        <taxon>Eukaryota</taxon>
        <taxon>Viridiplantae</taxon>
        <taxon>Streptophyta</taxon>
        <taxon>Embryophyta</taxon>
        <taxon>Tracheophyta</taxon>
        <taxon>Spermatophyta</taxon>
        <taxon>Magnoliopsida</taxon>
        <taxon>eudicotyledons</taxon>
        <taxon>Gunneridae</taxon>
        <taxon>Pentapetalae</taxon>
        <taxon>asterids</taxon>
        <taxon>lamiids</taxon>
        <taxon>Lamiales</taxon>
        <taxon>Orobanchaceae</taxon>
        <taxon>Buchnereae</taxon>
        <taxon>Striga</taxon>
    </lineage>
</organism>
<evidence type="ECO:0000256" key="2">
    <source>
        <dbReference type="ARBA" id="ARBA00023015"/>
    </source>
</evidence>
<dbReference type="PANTHER" id="PTHR45959">
    <property type="entry name" value="BHLH TRANSCRIPTION FACTOR"/>
    <property type="match status" value="1"/>
</dbReference>
<evidence type="ECO:0000313" key="8">
    <source>
        <dbReference type="EMBL" id="GER30752.1"/>
    </source>
</evidence>
<feature type="domain" description="BHLH" evidence="7">
    <location>
        <begin position="196"/>
        <end position="245"/>
    </location>
</feature>
<dbReference type="SMART" id="SM00353">
    <property type="entry name" value="HLH"/>
    <property type="match status" value="1"/>
</dbReference>
<feature type="coiled-coil region" evidence="5">
    <location>
        <begin position="235"/>
        <end position="262"/>
    </location>
</feature>
<keyword evidence="3" id="KW-0804">Transcription</keyword>
<feature type="non-terminal residue" evidence="8">
    <location>
        <position position="1"/>
    </location>
</feature>
<protein>
    <submittedName>
        <fullName evidence="8">Basic helix-loop-helix (BHLH) DNA-bindingsuperfamily protein</fullName>
    </submittedName>
</protein>
<dbReference type="AlphaFoldDB" id="A0A5A7PDI4"/>
<dbReference type="GO" id="GO:0080090">
    <property type="term" value="P:regulation of primary metabolic process"/>
    <property type="evidence" value="ECO:0007669"/>
    <property type="project" value="UniProtKB-ARBA"/>
</dbReference>
<dbReference type="InterPro" id="IPR054502">
    <property type="entry name" value="bHLH-TF_ACT-like_plant"/>
</dbReference>
<comment type="caution">
    <text evidence="8">The sequence shown here is derived from an EMBL/GenBank/DDBJ whole genome shotgun (WGS) entry which is preliminary data.</text>
</comment>
<reference evidence="9" key="1">
    <citation type="journal article" date="2019" name="Curr. Biol.">
        <title>Genome Sequence of Striga asiatica Provides Insight into the Evolution of Plant Parasitism.</title>
        <authorList>
            <person name="Yoshida S."/>
            <person name="Kim S."/>
            <person name="Wafula E.K."/>
            <person name="Tanskanen J."/>
            <person name="Kim Y.M."/>
            <person name="Honaas L."/>
            <person name="Yang Z."/>
            <person name="Spallek T."/>
            <person name="Conn C.E."/>
            <person name="Ichihashi Y."/>
            <person name="Cheong K."/>
            <person name="Cui S."/>
            <person name="Der J.P."/>
            <person name="Gundlach H."/>
            <person name="Jiao Y."/>
            <person name="Hori C."/>
            <person name="Ishida J.K."/>
            <person name="Kasahara H."/>
            <person name="Kiba T."/>
            <person name="Kim M.S."/>
            <person name="Koo N."/>
            <person name="Laohavisit A."/>
            <person name="Lee Y.H."/>
            <person name="Lumba S."/>
            <person name="McCourt P."/>
            <person name="Mortimer J.C."/>
            <person name="Mutuku J.M."/>
            <person name="Nomura T."/>
            <person name="Sasaki-Sekimoto Y."/>
            <person name="Seto Y."/>
            <person name="Wang Y."/>
            <person name="Wakatake T."/>
            <person name="Sakakibara H."/>
            <person name="Demura T."/>
            <person name="Yamaguchi S."/>
            <person name="Yoneyama K."/>
            <person name="Manabe R.I."/>
            <person name="Nelson D.C."/>
            <person name="Schulman A.H."/>
            <person name="Timko M.P."/>
            <person name="dePamphilis C.W."/>
            <person name="Choi D."/>
            <person name="Shirasu K."/>
        </authorList>
    </citation>
    <scope>NUCLEOTIDE SEQUENCE [LARGE SCALE GENOMIC DNA]</scope>
    <source>
        <strain evidence="9">cv. UVA1</strain>
    </source>
</reference>
<keyword evidence="9" id="KW-1185">Reference proteome</keyword>
<dbReference type="SUPFAM" id="SSF47459">
    <property type="entry name" value="HLH, helix-loop-helix DNA-binding domain"/>
    <property type="match status" value="1"/>
</dbReference>
<sequence length="367" mass="41076">LLSHCSNARGDVSYRIHSRQQSAFRPTLQFPDFPLQHAIKDWFMFTVKTFCSDKGLSAKFPNMDSFDHEEMCAIFGEDFGDYISSQNSFSSPENMNILSSSSITSHHNFPNFTPLIDYNQNKLPTTHGLINFGHHEINHVENLQQVNALSPSNEVEGNRVVSQTFKSRGSKNTSNNAKQRSSQLPKKKKTRTRPPAQVYEHIMAERRRREQLSQLFIALSAIVPGLKKTDKSSILGEAINYLKHLEQRAEKLEQAKKSSKMAMESGVFVKKSQVFEDEEGSSAADIEARVVNNNVLIRVHCGKHKGILANLLSQVESMNMVVVNTNVSLFGNSSLEITIIAEMEKGFSLTVKEVATALRAAFKPATA</sequence>
<evidence type="ECO:0000259" key="7">
    <source>
        <dbReference type="PROSITE" id="PS50888"/>
    </source>
</evidence>
<keyword evidence="2" id="KW-0805">Transcription regulation</keyword>
<evidence type="ECO:0000256" key="3">
    <source>
        <dbReference type="ARBA" id="ARBA00023163"/>
    </source>
</evidence>
<keyword evidence="5" id="KW-0175">Coiled coil</keyword>
<evidence type="ECO:0000256" key="1">
    <source>
        <dbReference type="ARBA" id="ARBA00004123"/>
    </source>
</evidence>
<feature type="region of interest" description="Disordered" evidence="6">
    <location>
        <begin position="164"/>
        <end position="195"/>
    </location>
</feature>
<dbReference type="PANTHER" id="PTHR45959:SF2">
    <property type="entry name" value="BHLH TRANSCRIPTION FACTOR"/>
    <property type="match status" value="1"/>
</dbReference>
<evidence type="ECO:0000256" key="6">
    <source>
        <dbReference type="SAM" id="MobiDB-lite"/>
    </source>
</evidence>
<dbReference type="InterPro" id="IPR036638">
    <property type="entry name" value="HLH_DNA-bd_sf"/>
</dbReference>
<feature type="compositionally biased region" description="Polar residues" evidence="6">
    <location>
        <begin position="164"/>
        <end position="184"/>
    </location>
</feature>
<keyword evidence="8" id="KW-0238">DNA-binding</keyword>
<name>A0A5A7PDI4_STRAF</name>
<proteinExistence type="predicted"/>
<dbReference type="OrthoDB" id="10407208at2759"/>
<dbReference type="GO" id="GO:0005634">
    <property type="term" value="C:nucleus"/>
    <property type="evidence" value="ECO:0007669"/>
    <property type="project" value="UniProtKB-SubCell"/>
</dbReference>
<gene>
    <name evidence="8" type="ORF">STAS_06707</name>
</gene>
<evidence type="ECO:0000256" key="5">
    <source>
        <dbReference type="SAM" id="Coils"/>
    </source>
</evidence>
<dbReference type="Proteomes" id="UP000325081">
    <property type="component" value="Unassembled WGS sequence"/>
</dbReference>
<dbReference type="Pfam" id="PF22754">
    <property type="entry name" value="bHLH-TF_ACT-like_plant"/>
    <property type="match status" value="1"/>
</dbReference>
<evidence type="ECO:0000313" key="9">
    <source>
        <dbReference type="Proteomes" id="UP000325081"/>
    </source>
</evidence>
<dbReference type="GO" id="GO:0046983">
    <property type="term" value="F:protein dimerization activity"/>
    <property type="evidence" value="ECO:0007669"/>
    <property type="project" value="InterPro"/>
</dbReference>
<accession>A0A5A7PDI4</accession>
<dbReference type="PROSITE" id="PS50888">
    <property type="entry name" value="BHLH"/>
    <property type="match status" value="1"/>
</dbReference>
<dbReference type="EMBL" id="BKCP01004394">
    <property type="protein sequence ID" value="GER30752.1"/>
    <property type="molecule type" value="Genomic_DNA"/>
</dbReference>
<dbReference type="GO" id="GO:0003677">
    <property type="term" value="F:DNA binding"/>
    <property type="evidence" value="ECO:0007669"/>
    <property type="project" value="UniProtKB-KW"/>
</dbReference>
<evidence type="ECO:0000256" key="4">
    <source>
        <dbReference type="ARBA" id="ARBA00023242"/>
    </source>
</evidence>
<dbReference type="InterPro" id="IPR011598">
    <property type="entry name" value="bHLH_dom"/>
</dbReference>
<comment type="subcellular location">
    <subcellularLocation>
        <location evidence="1">Nucleus</location>
    </subcellularLocation>
</comment>
<dbReference type="InterPro" id="IPR052610">
    <property type="entry name" value="bHLH_transcription_regulator"/>
</dbReference>
<keyword evidence="4" id="KW-0539">Nucleus</keyword>
<dbReference type="Gene3D" id="4.10.280.10">
    <property type="entry name" value="Helix-loop-helix DNA-binding domain"/>
    <property type="match status" value="1"/>
</dbReference>
<dbReference type="Pfam" id="PF00010">
    <property type="entry name" value="HLH"/>
    <property type="match status" value="1"/>
</dbReference>